<keyword evidence="1" id="KW-0238">DNA-binding</keyword>
<gene>
    <name evidence="4" type="primary">xerC_56</name>
    <name evidence="4" type="ORF">GALL_390460</name>
</gene>
<dbReference type="InterPro" id="IPR013762">
    <property type="entry name" value="Integrase-like_cat_sf"/>
</dbReference>
<accession>A0A1J5QGX4</accession>
<proteinExistence type="predicted"/>
<dbReference type="CDD" id="cd01189">
    <property type="entry name" value="INT_ICEBs1_C_like"/>
    <property type="match status" value="1"/>
</dbReference>
<dbReference type="InterPro" id="IPR011010">
    <property type="entry name" value="DNA_brk_join_enz"/>
</dbReference>
<reference evidence="4" key="1">
    <citation type="submission" date="2016-10" db="EMBL/GenBank/DDBJ databases">
        <title>Sequence of Gallionella enrichment culture.</title>
        <authorList>
            <person name="Poehlein A."/>
            <person name="Muehling M."/>
            <person name="Daniel R."/>
        </authorList>
    </citation>
    <scope>NUCLEOTIDE SEQUENCE</scope>
</reference>
<dbReference type="Gene3D" id="1.10.443.10">
    <property type="entry name" value="Intergrase catalytic core"/>
    <property type="match status" value="1"/>
</dbReference>
<dbReference type="InterPro" id="IPR010998">
    <property type="entry name" value="Integrase_recombinase_N"/>
</dbReference>
<dbReference type="SUPFAM" id="SSF56349">
    <property type="entry name" value="DNA breaking-rejoining enzymes"/>
    <property type="match status" value="1"/>
</dbReference>
<dbReference type="EMBL" id="MLJW01001253">
    <property type="protein sequence ID" value="OIQ79223.1"/>
    <property type="molecule type" value="Genomic_DNA"/>
</dbReference>
<evidence type="ECO:0000256" key="2">
    <source>
        <dbReference type="ARBA" id="ARBA00023172"/>
    </source>
</evidence>
<dbReference type="GO" id="GO:0015074">
    <property type="term" value="P:DNA integration"/>
    <property type="evidence" value="ECO:0007669"/>
    <property type="project" value="InterPro"/>
</dbReference>
<dbReference type="GO" id="GO:0006310">
    <property type="term" value="P:DNA recombination"/>
    <property type="evidence" value="ECO:0007669"/>
    <property type="project" value="UniProtKB-KW"/>
</dbReference>
<dbReference type="GO" id="GO:0003677">
    <property type="term" value="F:DNA binding"/>
    <property type="evidence" value="ECO:0007669"/>
    <property type="project" value="UniProtKB-KW"/>
</dbReference>
<comment type="caution">
    <text evidence="4">The sequence shown here is derived from an EMBL/GenBank/DDBJ whole genome shotgun (WGS) entry which is preliminary data.</text>
</comment>
<evidence type="ECO:0000313" key="4">
    <source>
        <dbReference type="EMBL" id="OIQ79223.1"/>
    </source>
</evidence>
<protein>
    <submittedName>
        <fullName evidence="4">Tyrosine recombinase XerC</fullName>
    </submittedName>
</protein>
<evidence type="ECO:0000259" key="3">
    <source>
        <dbReference type="PROSITE" id="PS51898"/>
    </source>
</evidence>
<feature type="domain" description="Tyr recombinase" evidence="3">
    <location>
        <begin position="190"/>
        <end position="387"/>
    </location>
</feature>
<dbReference type="AlphaFoldDB" id="A0A1J5QGX4"/>
<dbReference type="PROSITE" id="PS51898">
    <property type="entry name" value="TYR_RECOMBINASE"/>
    <property type="match status" value="1"/>
</dbReference>
<name>A0A1J5QGX4_9ZZZZ</name>
<dbReference type="InterPro" id="IPR002104">
    <property type="entry name" value="Integrase_catalytic"/>
</dbReference>
<dbReference type="PANTHER" id="PTHR30349">
    <property type="entry name" value="PHAGE INTEGRASE-RELATED"/>
    <property type="match status" value="1"/>
</dbReference>
<sequence>MGKRANDEGSIYRRRSDGRYVSAVTWTDPNTGARRRTTYYGDTRSEVRAKLDAAMERRRQDLPVKDATMTLASWAQHWMETALPASPRKATTKELYVSLIRSHILTSAIAKRGLDQVRASHIDAFVMELARKPKPGARRRGSAVNAPVLADASVQRVFYVLRQILDGAVRDGLIARNPASGVKPPAIAAKEARFLSSADVARLLDAAHGSRYAAILTFIAATGARKGEAMALAWKDVDFDRAEIRIVSTLSRIGGRLVVTSPKTARSRRVLPLSVGMSEMLRELQAQQLRERKAARDLWQESGLVFTSESGAPLDPRNVLRAMTTAARKVGLEGVTVHTLRHSAATAMLEAGIHIKAVSELLGHSDIRITGDVYGHVSTETAKAAMDSLSGRLGI</sequence>
<dbReference type="Gene3D" id="1.10.150.130">
    <property type="match status" value="1"/>
</dbReference>
<keyword evidence="2" id="KW-0233">DNA recombination</keyword>
<organism evidence="4">
    <name type="scientific">mine drainage metagenome</name>
    <dbReference type="NCBI Taxonomy" id="410659"/>
    <lineage>
        <taxon>unclassified sequences</taxon>
        <taxon>metagenomes</taxon>
        <taxon>ecological metagenomes</taxon>
    </lineage>
</organism>
<dbReference type="InterPro" id="IPR050090">
    <property type="entry name" value="Tyrosine_recombinase_XerCD"/>
</dbReference>
<evidence type="ECO:0000256" key="1">
    <source>
        <dbReference type="ARBA" id="ARBA00023125"/>
    </source>
</evidence>
<dbReference type="Pfam" id="PF00589">
    <property type="entry name" value="Phage_integrase"/>
    <property type="match status" value="1"/>
</dbReference>
<dbReference type="PANTHER" id="PTHR30349:SF91">
    <property type="entry name" value="INTA PROTEIN"/>
    <property type="match status" value="1"/>
</dbReference>